<dbReference type="OrthoDB" id="127311at2"/>
<keyword evidence="11 14" id="KW-0472">Membrane</keyword>
<evidence type="ECO:0000313" key="20">
    <source>
        <dbReference type="Proteomes" id="UP000287563"/>
    </source>
</evidence>
<comment type="caution">
    <text evidence="19">The sequence shown here is derived from an EMBL/GenBank/DDBJ whole genome shotgun (WGS) entry which is preliminary data.</text>
</comment>
<dbReference type="NCBIfam" id="TIGR01783">
    <property type="entry name" value="TonB-siderophor"/>
    <property type="match status" value="1"/>
</dbReference>
<feature type="domain" description="TonB-dependent receptor-like beta-barrel" evidence="17">
    <location>
        <begin position="239"/>
        <end position="641"/>
    </location>
</feature>
<dbReference type="Gene3D" id="2.40.170.20">
    <property type="entry name" value="TonB-dependent receptor, beta-barrel domain"/>
    <property type="match status" value="1"/>
</dbReference>
<sequence>MNCSLKLKPLVSCISLVLAAGSSSIVYAEELAVLDQASVEAQQYQGYAEYSPASGSKTDLPWLKVPQSVSVVTKAEMEDKGALRLVDALDGIAGVNNTLGEGSRDQFVIRGFDALNDTYRDGMRDDGNLQSFRSLANVERVEVVKGPAGALYGRGSAGGLINIVTKRADGRDITTLTAAAGSDSRLSGQVDVGRQLSDNVNGRVNVEFRDGDSYVDHVDYQDYFIAPTVRIAAGDQHVIDLDLEYQHQEVMPYRGVPSKGGKPVDVAVDTYYGGANDYQESDSIRLAVSHQMTINDQLLWVNRAAWNQIELEQKGTRQGKMTGDQVSQTANNFGYDPRTTSTLQSEITWQTEQNQLLAGADYNVIDIDLLLAKDTSLSPQDIHNPVTRPTPNPGFDPFRQNKTETLGAYLQDVFTYKKVSVLGGLRYDSMKLKQRKQGAELETMDDNKLSYRAGLVYQLTDEFSAYTSLGRSWQLPYAGTYINPKLAELFRTDLQEVGVKAFMLDDRLMLNAALFQIDQEQPRTDTNGDVVDKDEFRHKGIELEARGQITEVWNISAGYSYLDAEDKETGDKPNDVSDHLFSLWTTYYLTPEFKFGGGVKYVGDRYAGNNEGTKLDAYTKADLMAAYQWQQHKVQLNLDNVFDEKYALGATGGGSGLNQVGYGAPFEVMLSYQYSL</sequence>
<reference evidence="19 20" key="1">
    <citation type="submission" date="2018-11" db="EMBL/GenBank/DDBJ databases">
        <title>Photobacterium sp. BEI247 sp. nov., a marine bacterium isolated from Yongle Blue Hole in the South China Sea.</title>
        <authorList>
            <person name="Wang X."/>
        </authorList>
    </citation>
    <scope>NUCLEOTIDE SEQUENCE [LARGE SCALE GENOMIC DNA]</scope>
    <source>
        <strain evidence="20">BEI247</strain>
    </source>
</reference>
<dbReference type="CDD" id="cd01347">
    <property type="entry name" value="ligand_gated_channel"/>
    <property type="match status" value="1"/>
</dbReference>
<feature type="signal peptide" evidence="16">
    <location>
        <begin position="1"/>
        <end position="28"/>
    </location>
</feature>
<name>A0A444JSV2_9GAMM</name>
<keyword evidence="10 15" id="KW-0798">TonB box</keyword>
<comment type="similarity">
    <text evidence="2 14 15">Belongs to the TonB-dependent receptor family.</text>
</comment>
<evidence type="ECO:0000256" key="15">
    <source>
        <dbReference type="RuleBase" id="RU003357"/>
    </source>
</evidence>
<evidence type="ECO:0000256" key="11">
    <source>
        <dbReference type="ARBA" id="ARBA00023136"/>
    </source>
</evidence>
<dbReference type="InterPro" id="IPR036942">
    <property type="entry name" value="Beta-barrel_TonB_sf"/>
</dbReference>
<comment type="subcellular location">
    <subcellularLocation>
        <location evidence="1 14">Cell outer membrane</location>
        <topology evidence="1 14">Multi-pass membrane protein</topology>
    </subcellularLocation>
</comment>
<keyword evidence="20" id="KW-1185">Reference proteome</keyword>
<dbReference type="PROSITE" id="PS52016">
    <property type="entry name" value="TONB_DEPENDENT_REC_3"/>
    <property type="match status" value="1"/>
</dbReference>
<dbReference type="InterPro" id="IPR000531">
    <property type="entry name" value="Beta-barrel_TonB"/>
</dbReference>
<feature type="domain" description="TonB-dependent receptor plug" evidence="18">
    <location>
        <begin position="64"/>
        <end position="159"/>
    </location>
</feature>
<evidence type="ECO:0000256" key="16">
    <source>
        <dbReference type="SAM" id="SignalP"/>
    </source>
</evidence>
<evidence type="ECO:0000259" key="18">
    <source>
        <dbReference type="Pfam" id="PF07715"/>
    </source>
</evidence>
<dbReference type="Proteomes" id="UP000287563">
    <property type="component" value="Unassembled WGS sequence"/>
</dbReference>
<dbReference type="GO" id="GO:0009279">
    <property type="term" value="C:cell outer membrane"/>
    <property type="evidence" value="ECO:0007669"/>
    <property type="project" value="UniProtKB-SubCell"/>
</dbReference>
<dbReference type="GO" id="GO:0015891">
    <property type="term" value="P:siderophore transport"/>
    <property type="evidence" value="ECO:0007669"/>
    <property type="project" value="InterPro"/>
</dbReference>
<keyword evidence="4 14" id="KW-1134">Transmembrane beta strand</keyword>
<keyword evidence="5" id="KW-0410">Iron transport</keyword>
<dbReference type="Pfam" id="PF00593">
    <property type="entry name" value="TonB_dep_Rec_b-barrel"/>
    <property type="match status" value="1"/>
</dbReference>
<keyword evidence="13 14" id="KW-0998">Cell outer membrane</keyword>
<dbReference type="PANTHER" id="PTHR32552:SF68">
    <property type="entry name" value="FERRICHROME OUTER MEMBRANE TRANSPORTER_PHAGE RECEPTOR"/>
    <property type="match status" value="1"/>
</dbReference>
<evidence type="ECO:0000256" key="1">
    <source>
        <dbReference type="ARBA" id="ARBA00004571"/>
    </source>
</evidence>
<organism evidence="19 20">
    <name type="scientific">Photobacterium chitinilyticum</name>
    <dbReference type="NCBI Taxonomy" id="2485123"/>
    <lineage>
        <taxon>Bacteria</taxon>
        <taxon>Pseudomonadati</taxon>
        <taxon>Pseudomonadota</taxon>
        <taxon>Gammaproteobacteria</taxon>
        <taxon>Vibrionales</taxon>
        <taxon>Vibrionaceae</taxon>
        <taxon>Photobacterium</taxon>
    </lineage>
</organism>
<dbReference type="Gene3D" id="2.170.130.10">
    <property type="entry name" value="TonB-dependent receptor, plug domain"/>
    <property type="match status" value="1"/>
</dbReference>
<dbReference type="SUPFAM" id="SSF56935">
    <property type="entry name" value="Porins"/>
    <property type="match status" value="1"/>
</dbReference>
<evidence type="ECO:0000256" key="12">
    <source>
        <dbReference type="ARBA" id="ARBA00023170"/>
    </source>
</evidence>
<evidence type="ECO:0000259" key="17">
    <source>
        <dbReference type="Pfam" id="PF00593"/>
    </source>
</evidence>
<keyword evidence="6 14" id="KW-0812">Transmembrane</keyword>
<evidence type="ECO:0000256" key="14">
    <source>
        <dbReference type="PROSITE-ProRule" id="PRU01360"/>
    </source>
</evidence>
<evidence type="ECO:0000256" key="4">
    <source>
        <dbReference type="ARBA" id="ARBA00022452"/>
    </source>
</evidence>
<evidence type="ECO:0000313" key="19">
    <source>
        <dbReference type="EMBL" id="RWX56197.1"/>
    </source>
</evidence>
<dbReference type="EMBL" id="RJLM01000002">
    <property type="protein sequence ID" value="RWX56197.1"/>
    <property type="molecule type" value="Genomic_DNA"/>
</dbReference>
<evidence type="ECO:0000256" key="6">
    <source>
        <dbReference type="ARBA" id="ARBA00022692"/>
    </source>
</evidence>
<keyword evidence="7 16" id="KW-0732">Signal</keyword>
<evidence type="ECO:0000256" key="5">
    <source>
        <dbReference type="ARBA" id="ARBA00022496"/>
    </source>
</evidence>
<dbReference type="FunFam" id="2.170.130.10:FF:000001">
    <property type="entry name" value="Catecholate siderophore TonB-dependent receptor"/>
    <property type="match status" value="1"/>
</dbReference>
<evidence type="ECO:0000256" key="8">
    <source>
        <dbReference type="ARBA" id="ARBA00023004"/>
    </source>
</evidence>
<dbReference type="InterPro" id="IPR010105">
    <property type="entry name" value="TonB_sidphr_rcpt"/>
</dbReference>
<keyword evidence="8" id="KW-0408">Iron</keyword>
<keyword evidence="9" id="KW-0406">Ion transport</keyword>
<dbReference type="Pfam" id="PF07715">
    <property type="entry name" value="Plug"/>
    <property type="match status" value="1"/>
</dbReference>
<evidence type="ECO:0000256" key="2">
    <source>
        <dbReference type="ARBA" id="ARBA00009810"/>
    </source>
</evidence>
<evidence type="ECO:0000256" key="9">
    <source>
        <dbReference type="ARBA" id="ARBA00023065"/>
    </source>
</evidence>
<feature type="chain" id="PRO_5019451631" evidence="16">
    <location>
        <begin position="29"/>
        <end position="676"/>
    </location>
</feature>
<protein>
    <submittedName>
        <fullName evidence="19">TonB-dependent siderophore receptor</fullName>
    </submittedName>
</protein>
<dbReference type="GO" id="GO:0015344">
    <property type="term" value="F:siderophore uptake transmembrane transporter activity"/>
    <property type="evidence" value="ECO:0007669"/>
    <property type="project" value="TreeGrafter"/>
</dbReference>
<dbReference type="RefSeq" id="WP_128783284.1">
    <property type="nucleotide sequence ID" value="NZ_RJLM01000002.1"/>
</dbReference>
<evidence type="ECO:0000256" key="13">
    <source>
        <dbReference type="ARBA" id="ARBA00023237"/>
    </source>
</evidence>
<evidence type="ECO:0000256" key="3">
    <source>
        <dbReference type="ARBA" id="ARBA00022448"/>
    </source>
</evidence>
<proteinExistence type="inferred from homology"/>
<keyword evidence="12 19" id="KW-0675">Receptor</keyword>
<evidence type="ECO:0000256" key="10">
    <source>
        <dbReference type="ARBA" id="ARBA00023077"/>
    </source>
</evidence>
<dbReference type="AlphaFoldDB" id="A0A444JSV2"/>
<dbReference type="InterPro" id="IPR012910">
    <property type="entry name" value="Plug_dom"/>
</dbReference>
<dbReference type="PANTHER" id="PTHR32552">
    <property type="entry name" value="FERRICHROME IRON RECEPTOR-RELATED"/>
    <property type="match status" value="1"/>
</dbReference>
<dbReference type="InterPro" id="IPR037066">
    <property type="entry name" value="Plug_dom_sf"/>
</dbReference>
<accession>A0A444JSV2</accession>
<evidence type="ECO:0000256" key="7">
    <source>
        <dbReference type="ARBA" id="ARBA00022729"/>
    </source>
</evidence>
<dbReference type="InterPro" id="IPR039426">
    <property type="entry name" value="TonB-dep_rcpt-like"/>
</dbReference>
<dbReference type="GO" id="GO:0038023">
    <property type="term" value="F:signaling receptor activity"/>
    <property type="evidence" value="ECO:0007669"/>
    <property type="project" value="InterPro"/>
</dbReference>
<keyword evidence="3 14" id="KW-0813">Transport</keyword>
<gene>
    <name evidence="19" type="ORF">EDI28_07900</name>
</gene>